<reference evidence="9 10" key="1">
    <citation type="submission" date="2014-11" db="EMBL/GenBank/DDBJ databases">
        <authorList>
            <person name="Wibberg Daniel"/>
        </authorList>
    </citation>
    <scope>NUCLEOTIDE SEQUENCE [LARGE SCALE GENOMIC DNA]</scope>
    <source>
        <strain evidence="9">Rhizoctonia solani AG1-IB 7/3/14</strain>
    </source>
</reference>
<dbReference type="CDD" id="cd23995">
    <property type="entry name" value="Seipin_BSCL2_like"/>
    <property type="match status" value="1"/>
</dbReference>
<evidence type="ECO:0000256" key="4">
    <source>
        <dbReference type="ARBA" id="ARBA00022989"/>
    </source>
</evidence>
<accession>A0A0B7FMW6</accession>
<gene>
    <name evidence="9" type="ORF">RSOLAG1IB_02253</name>
</gene>
<protein>
    <recommendedName>
        <fullName evidence="11">Seipin domain-containing protein</fullName>
    </recommendedName>
</protein>
<keyword evidence="4 8" id="KW-1133">Transmembrane helix</keyword>
<evidence type="ECO:0000313" key="9">
    <source>
        <dbReference type="EMBL" id="CEL57512.1"/>
    </source>
</evidence>
<dbReference type="AlphaFoldDB" id="A0A0B7FMW6"/>
<sequence>MDHTTTKPATPEARVEGLVRDGLTWIVEVIISFIRIGLFILSIPRRILPTILHVAAFTTILPALLAISVGAGVTVLHLVPEGWQTELWMQYGEQATPFARTSLPALTPVQPYDVVLSLQVPITTENLALGNFMTKLILTDAKNLTVATANRPQSLVLRKQPSWIFFLRSVPQTETIVIPLLEHWSPSSSPGNLLNHGVAVARGTSHQGFHAFIAVGRPDAWKNLGSGQGKELSIIRATLQGHVKLNGIRGFFARHKLLLFVLTTAVFFVASTGSALVFYLLLAPSFSGGDSAEADAKALIQEQGTQTTPRMRFKLEEYDTEPLSTSETEYSWTSGGPGRGVKAESDEDDVSTE</sequence>
<dbReference type="STRING" id="1108050.A0A0B7FMW6"/>
<evidence type="ECO:0000256" key="3">
    <source>
        <dbReference type="ARBA" id="ARBA00022824"/>
    </source>
</evidence>
<keyword evidence="3" id="KW-0256">Endoplasmic reticulum</keyword>
<feature type="transmembrane region" description="Helical" evidence="8">
    <location>
        <begin position="257"/>
        <end position="282"/>
    </location>
</feature>
<evidence type="ECO:0000256" key="5">
    <source>
        <dbReference type="ARBA" id="ARBA00023098"/>
    </source>
</evidence>
<dbReference type="GO" id="GO:0006629">
    <property type="term" value="P:lipid metabolic process"/>
    <property type="evidence" value="ECO:0007669"/>
    <property type="project" value="UniProtKB-KW"/>
</dbReference>
<organism evidence="9 10">
    <name type="scientific">Thanatephorus cucumeris (strain AG1-IB / isolate 7/3/14)</name>
    <name type="common">Lettuce bottom rot fungus</name>
    <name type="synonym">Rhizoctonia solani</name>
    <dbReference type="NCBI Taxonomy" id="1108050"/>
    <lineage>
        <taxon>Eukaryota</taxon>
        <taxon>Fungi</taxon>
        <taxon>Dikarya</taxon>
        <taxon>Basidiomycota</taxon>
        <taxon>Agaricomycotina</taxon>
        <taxon>Agaricomycetes</taxon>
        <taxon>Cantharellales</taxon>
        <taxon>Ceratobasidiaceae</taxon>
        <taxon>Rhizoctonia</taxon>
        <taxon>Rhizoctonia solani AG-1</taxon>
    </lineage>
</organism>
<feature type="transmembrane region" description="Helical" evidence="8">
    <location>
        <begin position="55"/>
        <end position="79"/>
    </location>
</feature>
<dbReference type="GO" id="GO:0005789">
    <property type="term" value="C:endoplasmic reticulum membrane"/>
    <property type="evidence" value="ECO:0007669"/>
    <property type="project" value="UniProtKB-SubCell"/>
</dbReference>
<evidence type="ECO:0008006" key="11">
    <source>
        <dbReference type="Google" id="ProtNLM"/>
    </source>
</evidence>
<evidence type="ECO:0000313" key="10">
    <source>
        <dbReference type="Proteomes" id="UP000059188"/>
    </source>
</evidence>
<dbReference type="Pfam" id="PF06775">
    <property type="entry name" value="Seipin"/>
    <property type="match status" value="1"/>
</dbReference>
<keyword evidence="10" id="KW-1185">Reference proteome</keyword>
<keyword evidence="5" id="KW-0443">Lipid metabolism</keyword>
<name>A0A0B7FMW6_THACB</name>
<evidence type="ECO:0000256" key="1">
    <source>
        <dbReference type="ARBA" id="ARBA00004477"/>
    </source>
</evidence>
<proteinExistence type="predicted"/>
<feature type="compositionally biased region" description="Polar residues" evidence="7">
    <location>
        <begin position="322"/>
        <end position="334"/>
    </location>
</feature>
<dbReference type="PANTHER" id="PTHR21212">
    <property type="entry name" value="BERNARDINELLI-SEIP CONGENITAL LIPODYSTROPHY 2 HOMOLOG BSCL2 PROTEIN"/>
    <property type="match status" value="1"/>
</dbReference>
<keyword evidence="6 8" id="KW-0472">Membrane</keyword>
<evidence type="ECO:0000256" key="7">
    <source>
        <dbReference type="SAM" id="MobiDB-lite"/>
    </source>
</evidence>
<keyword evidence="2 8" id="KW-0812">Transmembrane</keyword>
<comment type="subcellular location">
    <subcellularLocation>
        <location evidence="1">Endoplasmic reticulum membrane</location>
        <topology evidence="1">Multi-pass membrane protein</topology>
    </subcellularLocation>
</comment>
<dbReference type="GO" id="GO:0140042">
    <property type="term" value="P:lipid droplet formation"/>
    <property type="evidence" value="ECO:0007669"/>
    <property type="project" value="UniProtKB-ARBA"/>
</dbReference>
<feature type="region of interest" description="Disordered" evidence="7">
    <location>
        <begin position="303"/>
        <end position="353"/>
    </location>
</feature>
<dbReference type="OrthoDB" id="3990054at2759"/>
<dbReference type="InterPro" id="IPR009617">
    <property type="entry name" value="Seipin"/>
</dbReference>
<dbReference type="PANTHER" id="PTHR21212:SF0">
    <property type="entry name" value="SEIPIN"/>
    <property type="match status" value="1"/>
</dbReference>
<evidence type="ECO:0000256" key="2">
    <source>
        <dbReference type="ARBA" id="ARBA00022692"/>
    </source>
</evidence>
<evidence type="ECO:0000256" key="8">
    <source>
        <dbReference type="SAM" id="Phobius"/>
    </source>
</evidence>
<dbReference type="Proteomes" id="UP000059188">
    <property type="component" value="Unassembled WGS sequence"/>
</dbReference>
<dbReference type="EMBL" id="LN679102">
    <property type="protein sequence ID" value="CEL57512.1"/>
    <property type="molecule type" value="Genomic_DNA"/>
</dbReference>
<evidence type="ECO:0000256" key="6">
    <source>
        <dbReference type="ARBA" id="ARBA00023136"/>
    </source>
</evidence>
<feature type="transmembrane region" description="Helical" evidence="8">
    <location>
        <begin position="23"/>
        <end position="43"/>
    </location>
</feature>